<dbReference type="PROSITE" id="PS51184">
    <property type="entry name" value="JMJC"/>
    <property type="match status" value="1"/>
</dbReference>
<dbReference type="Proteomes" id="UP000675881">
    <property type="component" value="Chromosome 8"/>
</dbReference>
<feature type="compositionally biased region" description="Polar residues" evidence="13">
    <location>
        <begin position="613"/>
        <end position="626"/>
    </location>
</feature>
<dbReference type="Gene3D" id="2.10.110.20">
    <property type="match status" value="1"/>
</dbReference>
<feature type="compositionally biased region" description="Polar residues" evidence="13">
    <location>
        <begin position="360"/>
        <end position="375"/>
    </location>
</feature>
<dbReference type="InterPro" id="IPR048560">
    <property type="entry name" value="KDM6A_B-like_GATAL"/>
</dbReference>
<evidence type="ECO:0000256" key="1">
    <source>
        <dbReference type="ARBA" id="ARBA00001954"/>
    </source>
</evidence>
<accession>A0A7R8D4P8</accession>
<dbReference type="InterPro" id="IPR011990">
    <property type="entry name" value="TPR-like_helical_dom_sf"/>
</dbReference>
<evidence type="ECO:0000256" key="8">
    <source>
        <dbReference type="ARBA" id="ARBA00023002"/>
    </source>
</evidence>
<keyword evidence="6" id="KW-0156">Chromatin regulator</keyword>
<dbReference type="GO" id="GO:0031490">
    <property type="term" value="F:chromatin DNA binding"/>
    <property type="evidence" value="ECO:0007669"/>
    <property type="project" value="TreeGrafter"/>
</dbReference>
<name>A0A7R8D4P8_LEPSM</name>
<evidence type="ECO:0000256" key="9">
    <source>
        <dbReference type="ARBA" id="ARBA00023004"/>
    </source>
</evidence>
<dbReference type="PROSITE" id="PS50005">
    <property type="entry name" value="TPR"/>
    <property type="match status" value="1"/>
</dbReference>
<dbReference type="Pfam" id="PF02373">
    <property type="entry name" value="JmjC"/>
    <property type="match status" value="1"/>
</dbReference>
<evidence type="ECO:0000256" key="5">
    <source>
        <dbReference type="ARBA" id="ARBA00022833"/>
    </source>
</evidence>
<dbReference type="GO" id="GO:0010468">
    <property type="term" value="P:regulation of gene expression"/>
    <property type="evidence" value="ECO:0007669"/>
    <property type="project" value="TreeGrafter"/>
</dbReference>
<comment type="similarity">
    <text evidence="11">Belongs to the UTX family.</text>
</comment>
<feature type="compositionally biased region" description="Low complexity" evidence="13">
    <location>
        <begin position="328"/>
        <end position="345"/>
    </location>
</feature>
<comment type="cofactor">
    <cofactor evidence="1">
        <name>Fe(2+)</name>
        <dbReference type="ChEBI" id="CHEBI:29033"/>
    </cofactor>
</comment>
<feature type="compositionally biased region" description="Low complexity" evidence="13">
    <location>
        <begin position="779"/>
        <end position="791"/>
    </location>
</feature>
<dbReference type="GO" id="GO:0044666">
    <property type="term" value="C:MLL3/4 complex"/>
    <property type="evidence" value="ECO:0007669"/>
    <property type="project" value="TreeGrafter"/>
</dbReference>
<reference evidence="14" key="1">
    <citation type="submission" date="2021-02" db="EMBL/GenBank/DDBJ databases">
        <authorList>
            <person name="Bekaert M."/>
        </authorList>
    </citation>
    <scope>NUCLEOTIDE SEQUENCE</scope>
    <source>
        <strain evidence="14">IoA-00</strain>
    </source>
</reference>
<keyword evidence="7" id="KW-0223">Dioxygenase</keyword>
<dbReference type="AlphaFoldDB" id="A0A7R8D4P8"/>
<keyword evidence="10" id="KW-0539">Nucleus</keyword>
<dbReference type="Pfam" id="PF13181">
    <property type="entry name" value="TPR_8"/>
    <property type="match status" value="1"/>
</dbReference>
<dbReference type="EC" id="1.14.11.68" evidence="14"/>
<evidence type="ECO:0000256" key="2">
    <source>
        <dbReference type="ARBA" id="ARBA00004123"/>
    </source>
</evidence>
<proteinExistence type="inferred from homology"/>
<dbReference type="GO" id="GO:0046872">
    <property type="term" value="F:metal ion binding"/>
    <property type="evidence" value="ECO:0007669"/>
    <property type="project" value="UniProtKB-KW"/>
</dbReference>
<evidence type="ECO:0000256" key="11">
    <source>
        <dbReference type="ARBA" id="ARBA00034483"/>
    </source>
</evidence>
<keyword evidence="12" id="KW-0175">Coiled coil</keyword>
<keyword evidence="3" id="KW-0597">Phosphoprotein</keyword>
<dbReference type="SUPFAM" id="SSF81995">
    <property type="entry name" value="beta-sandwich domain of Sec23/24"/>
    <property type="match status" value="1"/>
</dbReference>
<dbReference type="SUPFAM" id="SSF48452">
    <property type="entry name" value="TPR-like"/>
    <property type="match status" value="1"/>
</dbReference>
<dbReference type="PANTHER" id="PTHR14017:SF1">
    <property type="entry name" value="LD02225P"/>
    <property type="match status" value="1"/>
</dbReference>
<feature type="region of interest" description="Disordered" evidence="13">
    <location>
        <begin position="547"/>
        <end position="568"/>
    </location>
</feature>
<feature type="region of interest" description="Disordered" evidence="13">
    <location>
        <begin position="613"/>
        <end position="635"/>
    </location>
</feature>
<evidence type="ECO:0000256" key="10">
    <source>
        <dbReference type="ARBA" id="ARBA00023242"/>
    </source>
</evidence>
<evidence type="ECO:0000256" key="12">
    <source>
        <dbReference type="SAM" id="Coils"/>
    </source>
</evidence>
<evidence type="ECO:0000256" key="4">
    <source>
        <dbReference type="ARBA" id="ARBA00022723"/>
    </source>
</evidence>
<dbReference type="Pfam" id="PF21322">
    <property type="entry name" value="KDM6_C-hel"/>
    <property type="match status" value="1"/>
</dbReference>
<dbReference type="InterPro" id="IPR051630">
    <property type="entry name" value="Corepressor-Demethylase"/>
</dbReference>
<evidence type="ECO:0000313" key="14">
    <source>
        <dbReference type="EMBL" id="CAF3028076.1"/>
    </source>
</evidence>
<dbReference type="InterPro" id="IPR019734">
    <property type="entry name" value="TPR_rpt"/>
</dbReference>
<dbReference type="Pfam" id="PF21326">
    <property type="entry name" value="KDM6_GATAL"/>
    <property type="match status" value="1"/>
</dbReference>
<dbReference type="PANTHER" id="PTHR14017">
    <property type="entry name" value="LYSINE-SPECIFIC DEMETHYLASE"/>
    <property type="match status" value="1"/>
</dbReference>
<organism evidence="14 15">
    <name type="scientific">Lepeophtheirus salmonis</name>
    <name type="common">Salmon louse</name>
    <name type="synonym">Caligus salmonis</name>
    <dbReference type="NCBI Taxonomy" id="72036"/>
    <lineage>
        <taxon>Eukaryota</taxon>
        <taxon>Metazoa</taxon>
        <taxon>Ecdysozoa</taxon>
        <taxon>Arthropoda</taxon>
        <taxon>Crustacea</taxon>
        <taxon>Multicrustacea</taxon>
        <taxon>Hexanauplia</taxon>
        <taxon>Copepoda</taxon>
        <taxon>Siphonostomatoida</taxon>
        <taxon>Caligidae</taxon>
        <taxon>Lepeophtheirus</taxon>
    </lineage>
</organism>
<keyword evidence="15" id="KW-1185">Reference proteome</keyword>
<evidence type="ECO:0000256" key="7">
    <source>
        <dbReference type="ARBA" id="ARBA00022964"/>
    </source>
</evidence>
<dbReference type="Gene3D" id="2.60.120.650">
    <property type="entry name" value="Cupin"/>
    <property type="match status" value="1"/>
</dbReference>
<evidence type="ECO:0000313" key="15">
    <source>
        <dbReference type="Proteomes" id="UP000675881"/>
    </source>
</evidence>
<feature type="region of interest" description="Disordered" evidence="13">
    <location>
        <begin position="751"/>
        <end position="791"/>
    </location>
</feature>
<dbReference type="GO" id="GO:0071558">
    <property type="term" value="F:histone H3K27me2/H3K27me3 demethylase activity"/>
    <property type="evidence" value="ECO:0007669"/>
    <property type="project" value="UniProtKB-EC"/>
</dbReference>
<evidence type="ECO:0000256" key="3">
    <source>
        <dbReference type="ARBA" id="ARBA00022553"/>
    </source>
</evidence>
<dbReference type="InterPro" id="IPR003347">
    <property type="entry name" value="JmjC_dom"/>
</dbReference>
<dbReference type="EMBL" id="HG994587">
    <property type="protein sequence ID" value="CAF3028076.1"/>
    <property type="molecule type" value="Genomic_DNA"/>
</dbReference>
<dbReference type="SMART" id="SM00558">
    <property type="entry name" value="JmjC"/>
    <property type="match status" value="1"/>
</dbReference>
<dbReference type="SMART" id="SM00028">
    <property type="entry name" value="TPR"/>
    <property type="match status" value="6"/>
</dbReference>
<dbReference type="InterPro" id="IPR048562">
    <property type="entry name" value="KDM6A_B-like_C-hel"/>
</dbReference>
<gene>
    <name evidence="14" type="ORF">LSAA_13587</name>
</gene>
<dbReference type="SUPFAM" id="SSF51197">
    <property type="entry name" value="Clavaminate synthase-like"/>
    <property type="match status" value="1"/>
</dbReference>
<keyword evidence="4" id="KW-0479">Metal-binding</keyword>
<dbReference type="InterPro" id="IPR046941">
    <property type="entry name" value="KDM6_GATAL_sf"/>
</dbReference>
<sequence>MEEPLILSTHDTDHPRSRCLALKAIKYLERLLMRRKKRIKDLEEAELPLNPRIYCKLGHLHLLLEDYPKALSAYQKYLSLDTRNWEDPNFLYGLGLVYFHYNAYPWAIRALTSLLYVNPGFPRASDHFRLAGPLNHFTRFHLAHLLELQGKYTLAKEKYESLLQESSLSQSLKADVYRHLGWMYHGVESLGEKSVRIANAISALQKSIEADPKSGQSLYLLGRCYASIGKVHEAFIAYRNSVDKSESNADTWCSIGLDKFHAPAWTNLGILYESSMQPQDALACFTNSVTSVAQGNNKASLSTSHANLHQRIKYLKTQLSNAPPQPSTPSSTGTTTNNSSATSSTKPKQLPTVEEAWNLPISNEMTSRQPNQSNVRKQEPPAGPVIKRFRTETGVTSIHENTRPSFYLTNQQIQTLQFLQNQPSLLPQQQQLLQQLQHQLRQMQQHQQQMRQQHQLSHLRQQQQFNASTNSLKPELPVSSGGGGGGVGVNHDLLADLQNKDLGSVSDKELEALISQQDIGSFAENLLKQIQADGGNDDHHMDIEIKKEAKDEGDKKDSTEEKSSKDTVRTCSLEDIPVELSVVYKKYKKLELNIQMSADDIAKACKSVGPGTNKISSSLMPLNHSSPPRPPERPKVKLTKEQLLPPTPSVYLENKKDAFSPQLQEFCLQHPITVVRGIAAALKMDLGLFSTKTLVQLHPEHPIDIWTQKRQSADDNLDSSNSKQVWKCSSSTTKSSISKYAHYQMSTFSESLKEDRSGNRLSGGDDSPNAKRSANIRKNTPGSSNSGSTGGNSVLKFGFNVDLSEHQKWRSQLTELMKLPTWVRVVSAGNMLSHLGHKIFGMNTVKLLMNVPYARIPAHQEDNNFCTINLNIGPGDCEWFGVPEDYWGVLYSLCEKHNVDYLSGSWWPNMRDLMEEEIPVYRFLQRPGDLVWVNSGCVYWVQASGWCNNIAWNVGPLTYKQFTSSIERYEWNKLQFHKSTVAMLHLTWNIARNVRFTDKKLFEVIKYTLMQSLRQIHLTLDYIKKIKGIEAKFQARQKNDPAHYCCQCDIEVFSIMFVREMDGKVLIFCLNCAKRQGNGELKTFICLEEYKLTELYDVYNNFTLHTPQPIVPSPSALPPGPPPSMASAAAAAAALSHQQATAEMAAAMQAAMNPLMSAGSMAAALQAAAAAGGMGQYSILPPS</sequence>
<feature type="region of interest" description="Disordered" evidence="13">
    <location>
        <begin position="318"/>
        <end position="385"/>
    </location>
</feature>
<keyword evidence="9" id="KW-0408">Iron</keyword>
<evidence type="ECO:0000256" key="13">
    <source>
        <dbReference type="SAM" id="MobiDB-lite"/>
    </source>
</evidence>
<dbReference type="Gene3D" id="1.25.40.10">
    <property type="entry name" value="Tetratricopeptide repeat domain"/>
    <property type="match status" value="2"/>
</dbReference>
<feature type="coiled-coil region" evidence="12">
    <location>
        <begin position="426"/>
        <end position="453"/>
    </location>
</feature>
<dbReference type="OrthoDB" id="418911at2759"/>
<comment type="subcellular location">
    <subcellularLocation>
        <location evidence="2">Nucleus</location>
    </subcellularLocation>
</comment>
<protein>
    <submittedName>
        <fullName evidence="14">UTX</fullName>
        <ecNumber evidence="14">1.14.11.68</ecNumber>
    </submittedName>
</protein>
<dbReference type="GO" id="GO:0000978">
    <property type="term" value="F:RNA polymerase II cis-regulatory region sequence-specific DNA binding"/>
    <property type="evidence" value="ECO:0007669"/>
    <property type="project" value="TreeGrafter"/>
</dbReference>
<evidence type="ECO:0000256" key="6">
    <source>
        <dbReference type="ARBA" id="ARBA00022853"/>
    </source>
</evidence>
<dbReference type="Gene3D" id="1.20.58.1370">
    <property type="match status" value="1"/>
</dbReference>
<keyword evidence="8 14" id="KW-0560">Oxidoreductase</keyword>
<keyword evidence="5" id="KW-0862">Zinc</keyword>